<organism evidence="3 4">
    <name type="scientific">Lophiostoma macrostomum CBS 122681</name>
    <dbReference type="NCBI Taxonomy" id="1314788"/>
    <lineage>
        <taxon>Eukaryota</taxon>
        <taxon>Fungi</taxon>
        <taxon>Dikarya</taxon>
        <taxon>Ascomycota</taxon>
        <taxon>Pezizomycotina</taxon>
        <taxon>Dothideomycetes</taxon>
        <taxon>Pleosporomycetidae</taxon>
        <taxon>Pleosporales</taxon>
        <taxon>Lophiostomataceae</taxon>
        <taxon>Lophiostoma</taxon>
    </lineage>
</organism>
<protein>
    <submittedName>
        <fullName evidence="3">F-box domain-containing protein</fullName>
    </submittedName>
</protein>
<gene>
    <name evidence="3" type="ORF">K491DRAFT_596051</name>
</gene>
<reference evidence="3" key="1">
    <citation type="journal article" date="2020" name="Stud. Mycol.">
        <title>101 Dothideomycetes genomes: a test case for predicting lifestyles and emergence of pathogens.</title>
        <authorList>
            <person name="Haridas S."/>
            <person name="Albert R."/>
            <person name="Binder M."/>
            <person name="Bloem J."/>
            <person name="Labutti K."/>
            <person name="Salamov A."/>
            <person name="Andreopoulos B."/>
            <person name="Baker S."/>
            <person name="Barry K."/>
            <person name="Bills G."/>
            <person name="Bluhm B."/>
            <person name="Cannon C."/>
            <person name="Castanera R."/>
            <person name="Culley D."/>
            <person name="Daum C."/>
            <person name="Ezra D."/>
            <person name="Gonzalez J."/>
            <person name="Henrissat B."/>
            <person name="Kuo A."/>
            <person name="Liang C."/>
            <person name="Lipzen A."/>
            <person name="Lutzoni F."/>
            <person name="Magnuson J."/>
            <person name="Mondo S."/>
            <person name="Nolan M."/>
            <person name="Ohm R."/>
            <person name="Pangilinan J."/>
            <person name="Park H.-J."/>
            <person name="Ramirez L."/>
            <person name="Alfaro M."/>
            <person name="Sun H."/>
            <person name="Tritt A."/>
            <person name="Yoshinaga Y."/>
            <person name="Zwiers L.-H."/>
            <person name="Turgeon B."/>
            <person name="Goodwin S."/>
            <person name="Spatafora J."/>
            <person name="Crous P."/>
            <person name="Grigoriev I."/>
        </authorList>
    </citation>
    <scope>NUCLEOTIDE SEQUENCE</scope>
    <source>
        <strain evidence="3">CBS 122681</strain>
    </source>
</reference>
<evidence type="ECO:0000256" key="1">
    <source>
        <dbReference type="SAM" id="MobiDB-lite"/>
    </source>
</evidence>
<dbReference type="PROSITE" id="PS50181">
    <property type="entry name" value="FBOX"/>
    <property type="match status" value="1"/>
</dbReference>
<dbReference type="EMBL" id="MU004331">
    <property type="protein sequence ID" value="KAF2656878.1"/>
    <property type="molecule type" value="Genomic_DNA"/>
</dbReference>
<dbReference type="InterPro" id="IPR001810">
    <property type="entry name" value="F-box_dom"/>
</dbReference>
<proteinExistence type="predicted"/>
<name>A0A6A6TD25_9PLEO</name>
<evidence type="ECO:0000313" key="4">
    <source>
        <dbReference type="Proteomes" id="UP000799324"/>
    </source>
</evidence>
<evidence type="ECO:0000313" key="3">
    <source>
        <dbReference type="EMBL" id="KAF2656878.1"/>
    </source>
</evidence>
<evidence type="ECO:0000259" key="2">
    <source>
        <dbReference type="PROSITE" id="PS50181"/>
    </source>
</evidence>
<sequence length="324" mass="36902">MASCHLYKLPNELLLHILTPMPTPQLLPLTALSHRIYTLILRVLHNRLVAAAELESYSLLLECYHPSAKLTEPPYFCTYHGTDGLKRYEELSKEEDTVVVGKVGELQKMYSRFRPHRRELERGGRRVRPPGDVPGSRTFPISGTASDRYEGETVKQILGLDGHELFTQLVAQSNLVKIGPRNGLFTSFVEIEEGVVRVWREWLRDMASSSNSKDGNAAQEVIEDVSKSKEAVREVEDTRSELNHDRVLWVSTAKNTGLKFNIKERKLRRDAPILIEVNEDMPVSYEVEYDELLIRTWHLLLMLEKSLVQEDNSSGKAVVFGSFG</sequence>
<feature type="domain" description="F-box" evidence="2">
    <location>
        <begin position="3"/>
        <end position="52"/>
    </location>
</feature>
<dbReference type="AlphaFoldDB" id="A0A6A6TD25"/>
<feature type="region of interest" description="Disordered" evidence="1">
    <location>
        <begin position="121"/>
        <end position="145"/>
    </location>
</feature>
<dbReference type="OrthoDB" id="9981546at2759"/>
<dbReference type="Proteomes" id="UP000799324">
    <property type="component" value="Unassembled WGS sequence"/>
</dbReference>
<accession>A0A6A6TD25</accession>
<keyword evidence="4" id="KW-1185">Reference proteome</keyword>